<dbReference type="Proteomes" id="UP000001399">
    <property type="component" value="Chromosome"/>
</dbReference>
<feature type="region of interest" description="Disordered" evidence="5">
    <location>
        <begin position="327"/>
        <end position="368"/>
    </location>
</feature>
<dbReference type="InterPro" id="IPR050248">
    <property type="entry name" value="Polysacc_deacetylase_ArnD"/>
</dbReference>
<evidence type="ECO:0000313" key="8">
    <source>
        <dbReference type="EMBL" id="ADP71154.1"/>
    </source>
</evidence>
<evidence type="ECO:0000256" key="5">
    <source>
        <dbReference type="SAM" id="MobiDB-lite"/>
    </source>
</evidence>
<dbReference type="HOGENOM" id="CLU_062195_0_0_5"/>
<dbReference type="RefSeq" id="WP_013419540.1">
    <property type="nucleotide sequence ID" value="NC_014664.1"/>
</dbReference>
<evidence type="ECO:0000256" key="3">
    <source>
        <dbReference type="ARBA" id="ARBA00020071"/>
    </source>
</evidence>
<evidence type="ECO:0000256" key="1">
    <source>
        <dbReference type="ARBA" id="ARBA00003236"/>
    </source>
</evidence>
<dbReference type="Pfam" id="PF01522">
    <property type="entry name" value="Polysacc_deac_1"/>
    <property type="match status" value="1"/>
</dbReference>
<organism evidence="8 9">
    <name type="scientific">Rhodomicrobium vannielii (strain ATCC 17100 / DSM 162 / LMG 4299 / NCIMB 10020 / ATH 3.1.1)</name>
    <dbReference type="NCBI Taxonomy" id="648757"/>
    <lineage>
        <taxon>Bacteria</taxon>
        <taxon>Pseudomonadati</taxon>
        <taxon>Pseudomonadota</taxon>
        <taxon>Alphaproteobacteria</taxon>
        <taxon>Hyphomicrobiales</taxon>
        <taxon>Hyphomicrobiaceae</taxon>
        <taxon>Rhodomicrobium</taxon>
    </lineage>
</organism>
<evidence type="ECO:0000256" key="2">
    <source>
        <dbReference type="ARBA" id="ARBA00010973"/>
    </source>
</evidence>
<dbReference type="Gene3D" id="3.20.20.370">
    <property type="entry name" value="Glycoside hydrolase/deacetylase"/>
    <property type="match status" value="1"/>
</dbReference>
<dbReference type="GO" id="GO:0005975">
    <property type="term" value="P:carbohydrate metabolic process"/>
    <property type="evidence" value="ECO:0007669"/>
    <property type="project" value="InterPro"/>
</dbReference>
<comment type="function">
    <text evidence="1">Is involved in generating a small heat-stable compound (Nod), an acylated oligomer of N-acetylglucosamine, that stimulates mitosis in various plant protoplasts.</text>
</comment>
<dbReference type="eggNOG" id="COG0726">
    <property type="taxonomic scope" value="Bacteria"/>
</dbReference>
<comment type="similarity">
    <text evidence="2">Belongs to the polysaccharide deacetylase family.</text>
</comment>
<protein>
    <recommendedName>
        <fullName evidence="3">Chitooligosaccharide deacetylase</fullName>
    </recommendedName>
    <alternativeName>
        <fullName evidence="4">Nodulation protein B</fullName>
    </alternativeName>
</protein>
<feature type="domain" description="NodB homology" evidence="7">
    <location>
        <begin position="87"/>
        <end position="288"/>
    </location>
</feature>
<dbReference type="EMBL" id="CP002292">
    <property type="protein sequence ID" value="ADP71154.1"/>
    <property type="molecule type" value="Genomic_DNA"/>
</dbReference>
<dbReference type="SUPFAM" id="SSF88713">
    <property type="entry name" value="Glycoside hydrolase/deacetylase"/>
    <property type="match status" value="1"/>
</dbReference>
<dbReference type="PANTHER" id="PTHR10587">
    <property type="entry name" value="GLYCOSYL TRANSFERASE-RELATED"/>
    <property type="match status" value="1"/>
</dbReference>
<feature type="chain" id="PRO_5003172094" description="Chitooligosaccharide deacetylase" evidence="6">
    <location>
        <begin position="25"/>
        <end position="368"/>
    </location>
</feature>
<dbReference type="KEGG" id="rva:Rvan_1918"/>
<proteinExistence type="inferred from homology"/>
<dbReference type="GO" id="GO:0016810">
    <property type="term" value="F:hydrolase activity, acting on carbon-nitrogen (but not peptide) bonds"/>
    <property type="evidence" value="ECO:0007669"/>
    <property type="project" value="InterPro"/>
</dbReference>
<accession>E3I0R4</accession>
<reference evidence="9" key="1">
    <citation type="journal article" date="2011" name="J. Bacteriol.">
        <title>Genome sequences of eight morphologically diverse alphaproteobacteria.</title>
        <authorList>
            <consortium name="US DOE Joint Genome Institute"/>
            <person name="Brown P.J."/>
            <person name="Kysela D.T."/>
            <person name="Buechlein A."/>
            <person name="Hemmerich C."/>
            <person name="Brun Y.V."/>
        </authorList>
    </citation>
    <scope>NUCLEOTIDE SEQUENCE [LARGE SCALE GENOMIC DNA]</scope>
    <source>
        <strain evidence="9">ATCC 17100 / ATH 3.1.1 / DSM 162 / LMG 4299</strain>
    </source>
</reference>
<dbReference type="InterPro" id="IPR002509">
    <property type="entry name" value="NODB_dom"/>
</dbReference>
<gene>
    <name evidence="8" type="ordered locus">Rvan_1918</name>
</gene>
<dbReference type="AlphaFoldDB" id="E3I0R4"/>
<dbReference type="InterPro" id="IPR011330">
    <property type="entry name" value="Glyco_hydro/deAcase_b/a-brl"/>
</dbReference>
<feature type="compositionally biased region" description="Low complexity" evidence="5">
    <location>
        <begin position="352"/>
        <end position="368"/>
    </location>
</feature>
<sequence length="368" mass="39290">MTRLAHLIALCIAAAVACSLEARAQGHASGGACWSAAELAGKPGEKSIHRETYDPTIEPRDLAEPLAPVAPALRGSIRSVKLPPGEKLVALTFDLCENAWEVSGYDASIFDTLRKSGVKATFFASGKWLMDHSERAQQLMADPLFEVGAHSWTHRNFRLLPPDEMRRDLSLNLNADGRLRRELSGRSCYRPGTGPVEASRPLVFRFPFGTCNTEALDAVNDAGLLAIQWDIPTGDPAPAQTADAIAKSAATAKPGSIIVMHANGRGHHTAEALPHMIDELRKRGFGFATVSELIAKGTPVIKDTCYELKPGDNVKYDKLFPLDRANNAAPPPAAAAKHAPAPTGWGADVKNTAPAATHPAAPITADRP</sequence>
<keyword evidence="6" id="KW-0732">Signal</keyword>
<evidence type="ECO:0000256" key="6">
    <source>
        <dbReference type="SAM" id="SignalP"/>
    </source>
</evidence>
<evidence type="ECO:0000259" key="7">
    <source>
        <dbReference type="PROSITE" id="PS51677"/>
    </source>
</evidence>
<name>E3I0R4_RHOVT</name>
<keyword evidence="9" id="KW-1185">Reference proteome</keyword>
<evidence type="ECO:0000256" key="4">
    <source>
        <dbReference type="ARBA" id="ARBA00032976"/>
    </source>
</evidence>
<dbReference type="STRING" id="648757.Rvan_1918"/>
<evidence type="ECO:0000313" key="9">
    <source>
        <dbReference type="Proteomes" id="UP000001399"/>
    </source>
</evidence>
<dbReference type="PROSITE" id="PS51677">
    <property type="entry name" value="NODB"/>
    <property type="match status" value="1"/>
</dbReference>
<dbReference type="OrthoDB" id="9784220at2"/>
<dbReference type="PROSITE" id="PS51257">
    <property type="entry name" value="PROKAR_LIPOPROTEIN"/>
    <property type="match status" value="1"/>
</dbReference>
<feature type="signal peptide" evidence="6">
    <location>
        <begin position="1"/>
        <end position="24"/>
    </location>
</feature>